<dbReference type="EMBL" id="GGEC01020486">
    <property type="protein sequence ID" value="MBX00970.1"/>
    <property type="molecule type" value="Transcribed_RNA"/>
</dbReference>
<protein>
    <submittedName>
        <fullName evidence="1">Uncharacterized protein</fullName>
    </submittedName>
</protein>
<accession>A0A2P2K5I5</accession>
<reference evidence="1" key="1">
    <citation type="submission" date="2018-02" db="EMBL/GenBank/DDBJ databases">
        <title>Rhizophora mucronata_Transcriptome.</title>
        <authorList>
            <person name="Meera S.P."/>
            <person name="Sreeshan A."/>
            <person name="Augustine A."/>
        </authorList>
    </citation>
    <scope>NUCLEOTIDE SEQUENCE</scope>
    <source>
        <tissue evidence="1">Leaf</tissue>
    </source>
</reference>
<proteinExistence type="predicted"/>
<sequence length="13" mass="1578">MNWDSIDRNSIRA</sequence>
<organism evidence="1">
    <name type="scientific">Rhizophora mucronata</name>
    <name type="common">Asiatic mangrove</name>
    <dbReference type="NCBI Taxonomy" id="61149"/>
    <lineage>
        <taxon>Eukaryota</taxon>
        <taxon>Viridiplantae</taxon>
        <taxon>Streptophyta</taxon>
        <taxon>Embryophyta</taxon>
        <taxon>Tracheophyta</taxon>
        <taxon>Spermatophyta</taxon>
        <taxon>Magnoliopsida</taxon>
        <taxon>eudicotyledons</taxon>
        <taxon>Gunneridae</taxon>
        <taxon>Pentapetalae</taxon>
        <taxon>rosids</taxon>
        <taxon>fabids</taxon>
        <taxon>Malpighiales</taxon>
        <taxon>Rhizophoraceae</taxon>
        <taxon>Rhizophora</taxon>
    </lineage>
</organism>
<evidence type="ECO:0000313" key="1">
    <source>
        <dbReference type="EMBL" id="MBX00970.1"/>
    </source>
</evidence>
<name>A0A2P2K5I5_RHIMU</name>